<accession>A0A6J5T1X1</accession>
<reference evidence="1" key="1">
    <citation type="submission" date="2020-05" db="EMBL/GenBank/DDBJ databases">
        <authorList>
            <person name="Chiriac C."/>
            <person name="Salcher M."/>
            <person name="Ghai R."/>
            <person name="Kavagutti S V."/>
        </authorList>
    </citation>
    <scope>NUCLEOTIDE SEQUENCE</scope>
</reference>
<proteinExistence type="predicted"/>
<dbReference type="EMBL" id="LR797503">
    <property type="protein sequence ID" value="CAB4221539.1"/>
    <property type="molecule type" value="Genomic_DNA"/>
</dbReference>
<gene>
    <name evidence="1" type="ORF">UFOVP1636_356</name>
</gene>
<name>A0A6J5T1X1_9CAUD</name>
<organism evidence="1">
    <name type="scientific">uncultured Caudovirales phage</name>
    <dbReference type="NCBI Taxonomy" id="2100421"/>
    <lineage>
        <taxon>Viruses</taxon>
        <taxon>Duplodnaviria</taxon>
        <taxon>Heunggongvirae</taxon>
        <taxon>Uroviricota</taxon>
        <taxon>Caudoviricetes</taxon>
        <taxon>Peduoviridae</taxon>
        <taxon>Maltschvirus</taxon>
        <taxon>Maltschvirus maltsch</taxon>
    </lineage>
</organism>
<sequence length="86" mass="10193">MERYKQLVRIQHCILGEVDHEVTVRNINGNYHCRVFVNGELNQEAVCYNKRDISYTCRSMLRWEDKCGNFSEFATAARARLNKEHI</sequence>
<evidence type="ECO:0000313" key="1">
    <source>
        <dbReference type="EMBL" id="CAB4221539.1"/>
    </source>
</evidence>
<protein>
    <submittedName>
        <fullName evidence="1">Uncharacterized protein</fullName>
    </submittedName>
</protein>